<keyword evidence="2" id="KW-1185">Reference proteome</keyword>
<reference evidence="1 2" key="1">
    <citation type="submission" date="2018-06" db="EMBL/GenBank/DDBJ databases">
        <title>Genomic Encyclopedia of Archaeal and Bacterial Type Strains, Phase II (KMG-II): from individual species to whole genera.</title>
        <authorList>
            <person name="Goeker M."/>
        </authorList>
    </citation>
    <scope>NUCLEOTIDE SEQUENCE [LARGE SCALE GENOMIC DNA]</scope>
    <source>
        <strain evidence="1 2">ATCC BAA-1881</strain>
    </source>
</reference>
<dbReference type="AlphaFoldDB" id="A0A326TW73"/>
<accession>A0A326TW73</accession>
<evidence type="ECO:0000313" key="1">
    <source>
        <dbReference type="EMBL" id="PZW21107.1"/>
    </source>
</evidence>
<comment type="caution">
    <text evidence="1">The sequence shown here is derived from an EMBL/GenBank/DDBJ whole genome shotgun (WGS) entry which is preliminary data.</text>
</comment>
<dbReference type="Proteomes" id="UP000248806">
    <property type="component" value="Unassembled WGS sequence"/>
</dbReference>
<name>A0A326TW73_THEHA</name>
<proteinExistence type="predicted"/>
<evidence type="ECO:0000313" key="2">
    <source>
        <dbReference type="Proteomes" id="UP000248806"/>
    </source>
</evidence>
<dbReference type="EMBL" id="QKUF01000036">
    <property type="protein sequence ID" value="PZW21107.1"/>
    <property type="molecule type" value="Genomic_DNA"/>
</dbReference>
<protein>
    <submittedName>
        <fullName evidence="1">Uncharacterized protein</fullName>
    </submittedName>
</protein>
<sequence length="119" mass="13501">MQRRFLTIPPRVLYSFSAERILPITLPSQVESSTFWHENRRAELAAGLKPQKRLFFPIHFCSLCGIGIGPGHLEQEIYIFFVPEGYTLCDKDDNCFQVQEGGELFFICGGCARTKKLGA</sequence>
<organism evidence="1 2">
    <name type="scientific">Thermosporothrix hazakensis</name>
    <dbReference type="NCBI Taxonomy" id="644383"/>
    <lineage>
        <taxon>Bacteria</taxon>
        <taxon>Bacillati</taxon>
        <taxon>Chloroflexota</taxon>
        <taxon>Ktedonobacteria</taxon>
        <taxon>Ktedonobacterales</taxon>
        <taxon>Thermosporotrichaceae</taxon>
        <taxon>Thermosporothrix</taxon>
    </lineage>
</organism>
<gene>
    <name evidence="1" type="ORF">EI42_05643</name>
</gene>